<sequence>MLHFLRLLSLWLFLLTTAHANPLAPENVPEPLKPWIGWVLDGQKDLQCPYLFNAEERQCAWPGRLDLQLTTTGGTFTQHWEIYGETQIRLPGDAQHWPQQVQNSTNTPLAVLEKDGYPVVTLPSGSHDLSGQFVWDKLPEALFVAPTSGLVQLSVNGANIATPEFNAAGSLWLSQTNQEASEDNLEVQVFRKVLDSHPLEVTTRIQLRVAGKQRYAEFTPVLLDGFIPLHLDSPLPTRMGQDGKLQVQLRPGEWTLKLTGRALTNVTELALPVSSTPWPSEEVWVFEADPTMRQVQVEGVNSVDPSQTRLPDTWASLPAYLLTSGSKMALAEQHRGMADSPAQLNLTRQLWLDFDGNGYTLQDQLTGTLAQQSRLEVLPDIHLGRVSIDGTPQLITQQAADQAAGVEVRQRNLALEADSRYVAARSSPPVSGWQQELQQVSTTLHLPPGWLLFAASGTDNLPLTWLQQWSLLDLFLVLLTTVATGYLFGWRWGAVAGFALLLTWHQPDAPRLLWLNLLAVTALLRSVPEGAIQRWLGRYRWLSLLGLVLVILPYTIDTVRLALYPQLEYSTSGGTNGVVYESAAAPAAEQAMDADAAMMADQVAMPAAPAPAPMMKSENYAREKMSSLANISAYPESRSAKQQVNLREIDPNSMIQTGPGLPTWQWNQVRLEWSGVIQPDERMGLWLISPLAHSLLKVLGVIIMLILAARLALVSGKLAALWQATQSVKRGLPLALLLVLATSWALVVPPAAWAETPVVAEMPATSVVQSANTPDPSLLETLQERLLRAPECLPNCAQIEQMYLNVGNDGLQIRLRVHTATAVAVPLPGSQSTWLPQTVLVDAQPTQALRRDAEQQLWVVLAQGQHDVVLQGAIPTRSSLALPLPLKPHRVTWQGEGWQVEGIRDNGVPEAQLQLNRTTASSDNTVQDMPTLPAFVKISRRLDLGLDWYVTTTVSRVSDSAAPISLAIPLLPGEQPLSEQFTLKDQALQINLKQQQNTLEWTSRLPQTAELQLTASQNNAWLEEWRIAASPVWHVDATGLPANAYEEADAQGTLLWKPWAGETLSLAINRPQGTAGQTVTLLASQMQVEIGKRARDVSLRLNLHSSRGSQHSISLPEDAVVQSLTIDGTKQAIQQQAGKVILPLLPRKQEAVLEWQENGALPLHYTFPAVDLGLPSVNSESSLQVPQDRWVLWAHGPLLGPAVLFWGMVVVLLVFALVLGRSKITPLKSWQWFLLGIGLSQSTPFLMVLMAFWLIVLALRSKVSRADWARPYWQFNLMQVGLAGLTLVALATLVGAVANGLLGSPDMQITGNGSWAQQLQWYQDRVAGLLPQAGVISVPILYYRLLMLAWALWLAVALLGWLRWGWTAINHGGLWQPHISVTQTPTVSVAPAGPMNAPATGGTDSG</sequence>
<reference evidence="3 4" key="1">
    <citation type="submission" date="2023-08" db="EMBL/GenBank/DDBJ databases">
        <title>New molecular markers tilS and rpoB for phylogenetic and monitoring studies of the genus Thiothrix biodiversity.</title>
        <authorList>
            <person name="Ravin N.V."/>
            <person name="Smolyakov D."/>
            <person name="Markov N.D."/>
            <person name="Beletsky A.V."/>
            <person name="Mardanov A.V."/>
            <person name="Rudenko T.S."/>
            <person name="Grabovich M.Y."/>
        </authorList>
    </citation>
    <scope>NUCLEOTIDE SEQUENCE [LARGE SCALE GENOMIC DNA]</scope>
    <source>
        <strain evidence="3 4">H33</strain>
    </source>
</reference>
<accession>A0ABU0Y4T4</accession>
<feature type="transmembrane region" description="Helical" evidence="1">
    <location>
        <begin position="1279"/>
        <end position="1302"/>
    </location>
</feature>
<feature type="transmembrane region" description="Helical" evidence="1">
    <location>
        <begin position="691"/>
        <end position="713"/>
    </location>
</feature>
<name>A0ABU0Y4T4_9GAMM</name>
<feature type="transmembrane region" description="Helical" evidence="1">
    <location>
        <begin position="1198"/>
        <end position="1220"/>
    </location>
</feature>
<keyword evidence="1" id="KW-0812">Transmembrane</keyword>
<keyword evidence="1" id="KW-1133">Transmembrane helix</keyword>
<dbReference type="RefSeq" id="WP_308133935.1">
    <property type="nucleotide sequence ID" value="NZ_JAVFKN010000003.1"/>
</dbReference>
<evidence type="ECO:0000313" key="3">
    <source>
        <dbReference type="EMBL" id="MDQ5767802.1"/>
    </source>
</evidence>
<dbReference type="Proteomes" id="UP001223336">
    <property type="component" value="Unassembled WGS sequence"/>
</dbReference>
<feature type="signal peptide" evidence="2">
    <location>
        <begin position="1"/>
        <end position="20"/>
    </location>
</feature>
<keyword evidence="2" id="KW-0732">Signal</keyword>
<organism evidence="3 4">
    <name type="scientific">Thiothrix subterranea</name>
    <dbReference type="NCBI Taxonomy" id="2735563"/>
    <lineage>
        <taxon>Bacteria</taxon>
        <taxon>Pseudomonadati</taxon>
        <taxon>Pseudomonadota</taxon>
        <taxon>Gammaproteobacteria</taxon>
        <taxon>Thiotrichales</taxon>
        <taxon>Thiotrichaceae</taxon>
        <taxon>Thiothrix</taxon>
    </lineage>
</organism>
<comment type="caution">
    <text evidence="3">The sequence shown here is derived from an EMBL/GenBank/DDBJ whole genome shotgun (WGS) entry which is preliminary data.</text>
</comment>
<dbReference type="EMBL" id="JAVFKN010000003">
    <property type="protein sequence ID" value="MDQ5767802.1"/>
    <property type="molecule type" value="Genomic_DNA"/>
</dbReference>
<feature type="transmembrane region" description="Helical" evidence="1">
    <location>
        <begin position="539"/>
        <end position="556"/>
    </location>
</feature>
<feature type="transmembrane region" description="Helical" evidence="1">
    <location>
        <begin position="1232"/>
        <end position="1259"/>
    </location>
</feature>
<feature type="transmembrane region" description="Helical" evidence="1">
    <location>
        <begin position="734"/>
        <end position="753"/>
    </location>
</feature>
<gene>
    <name evidence="3" type="ORF">RCC75_04640</name>
</gene>
<evidence type="ECO:0000256" key="2">
    <source>
        <dbReference type="SAM" id="SignalP"/>
    </source>
</evidence>
<keyword evidence="4" id="KW-1185">Reference proteome</keyword>
<keyword evidence="1" id="KW-0472">Membrane</keyword>
<evidence type="ECO:0000313" key="4">
    <source>
        <dbReference type="Proteomes" id="UP001223336"/>
    </source>
</evidence>
<feature type="transmembrane region" description="Helical" evidence="1">
    <location>
        <begin position="1341"/>
        <end position="1362"/>
    </location>
</feature>
<feature type="chain" id="PRO_5046470939" evidence="2">
    <location>
        <begin position="21"/>
        <end position="1406"/>
    </location>
</feature>
<protein>
    <submittedName>
        <fullName evidence="3">Uncharacterized protein</fullName>
    </submittedName>
</protein>
<evidence type="ECO:0000256" key="1">
    <source>
        <dbReference type="SAM" id="Phobius"/>
    </source>
</evidence>
<feature type="transmembrane region" description="Helical" evidence="1">
    <location>
        <begin position="470"/>
        <end position="489"/>
    </location>
</feature>
<proteinExistence type="predicted"/>